<accession>W1NY56</accession>
<evidence type="ECO:0000313" key="1">
    <source>
        <dbReference type="EMBL" id="ERN00294.1"/>
    </source>
</evidence>
<sequence>MVEENPGLPQDFQAPQIFFPKEEVPLPEPTLFHAPLHKLQEGVEVPLLVLIPGHAPLPEIPQEGVTCQWILTLRRSRVLRMWSFSQRVSPSRWRMTLK</sequence>
<gene>
    <name evidence="1" type="ORF">AMTR_s00107p00062770</name>
</gene>
<organism evidence="1 2">
    <name type="scientific">Amborella trichopoda</name>
    <dbReference type="NCBI Taxonomy" id="13333"/>
    <lineage>
        <taxon>Eukaryota</taxon>
        <taxon>Viridiplantae</taxon>
        <taxon>Streptophyta</taxon>
        <taxon>Embryophyta</taxon>
        <taxon>Tracheophyta</taxon>
        <taxon>Spermatophyta</taxon>
        <taxon>Magnoliopsida</taxon>
        <taxon>Amborellales</taxon>
        <taxon>Amborellaceae</taxon>
        <taxon>Amborella</taxon>
    </lineage>
</organism>
<evidence type="ECO:0000313" key="2">
    <source>
        <dbReference type="Proteomes" id="UP000017836"/>
    </source>
</evidence>
<dbReference type="Proteomes" id="UP000017836">
    <property type="component" value="Unassembled WGS sequence"/>
</dbReference>
<dbReference type="HOGENOM" id="CLU_2336470_0_0_1"/>
<reference evidence="2" key="1">
    <citation type="journal article" date="2013" name="Science">
        <title>The Amborella genome and the evolution of flowering plants.</title>
        <authorList>
            <consortium name="Amborella Genome Project"/>
        </authorList>
    </citation>
    <scope>NUCLEOTIDE SEQUENCE [LARGE SCALE GENOMIC DNA]</scope>
</reference>
<dbReference type="EMBL" id="KI394917">
    <property type="protein sequence ID" value="ERN00294.1"/>
    <property type="molecule type" value="Genomic_DNA"/>
</dbReference>
<proteinExistence type="predicted"/>
<dbReference type="Gramene" id="ERN00294">
    <property type="protein sequence ID" value="ERN00294"/>
    <property type="gene ID" value="AMTR_s00107p00062770"/>
</dbReference>
<keyword evidence="2" id="KW-1185">Reference proteome</keyword>
<name>W1NY56_AMBTC</name>
<protein>
    <submittedName>
        <fullName evidence="1">Uncharacterized protein</fullName>
    </submittedName>
</protein>
<dbReference type="AlphaFoldDB" id="W1NY56"/>